<keyword evidence="3" id="KW-1185">Reference proteome</keyword>
<keyword evidence="1" id="KW-1133">Transmembrane helix</keyword>
<comment type="caution">
    <text evidence="2">The sequence shown here is derived from an EMBL/GenBank/DDBJ whole genome shotgun (WGS) entry which is preliminary data.</text>
</comment>
<name>A0A2U3BDP4_9VIBR</name>
<dbReference type="AlphaFoldDB" id="A0A2U3BDP4"/>
<gene>
    <name evidence="2" type="ORF">DI392_01030</name>
</gene>
<accession>A0A2U3BDP4</accession>
<protein>
    <submittedName>
        <fullName evidence="2">Uncharacterized protein</fullName>
    </submittedName>
</protein>
<dbReference type="RefSeq" id="WP_109318047.1">
    <property type="nucleotide sequence ID" value="NZ_QFWT01000001.1"/>
</dbReference>
<dbReference type="OrthoDB" id="9858444at2"/>
<reference evidence="2 3" key="1">
    <citation type="submission" date="2018-05" db="EMBL/GenBank/DDBJ databases">
        <title>Vibrio limimaris sp. nov., isolated from marine sediment.</title>
        <authorList>
            <person name="Li C.-M."/>
        </authorList>
    </citation>
    <scope>NUCLEOTIDE SEQUENCE [LARGE SCALE GENOMIC DNA]</scope>
    <source>
        <strain evidence="2 3">E4404</strain>
    </source>
</reference>
<feature type="transmembrane region" description="Helical" evidence="1">
    <location>
        <begin position="7"/>
        <end position="26"/>
    </location>
</feature>
<sequence>MNRHIFLLLNIWTALKILLAAFLVIACSDWGCCRSLDVFIIPILILVACIQLPILIHGFLFTRKLAKQERHDLDVL</sequence>
<dbReference type="PROSITE" id="PS51257">
    <property type="entry name" value="PROKAR_LIPOPROTEIN"/>
    <property type="match status" value="1"/>
</dbReference>
<proteinExistence type="predicted"/>
<dbReference type="EMBL" id="QFWT01000001">
    <property type="protein sequence ID" value="PWI34893.1"/>
    <property type="molecule type" value="Genomic_DNA"/>
</dbReference>
<organism evidence="2 3">
    <name type="scientific">Vibrio albus</name>
    <dbReference type="NCBI Taxonomy" id="2200953"/>
    <lineage>
        <taxon>Bacteria</taxon>
        <taxon>Pseudomonadati</taxon>
        <taxon>Pseudomonadota</taxon>
        <taxon>Gammaproteobacteria</taxon>
        <taxon>Vibrionales</taxon>
        <taxon>Vibrionaceae</taxon>
        <taxon>Vibrio</taxon>
    </lineage>
</organism>
<evidence type="ECO:0000256" key="1">
    <source>
        <dbReference type="SAM" id="Phobius"/>
    </source>
</evidence>
<keyword evidence="1" id="KW-0812">Transmembrane</keyword>
<evidence type="ECO:0000313" key="2">
    <source>
        <dbReference type="EMBL" id="PWI34893.1"/>
    </source>
</evidence>
<keyword evidence="1" id="KW-0472">Membrane</keyword>
<feature type="transmembrane region" description="Helical" evidence="1">
    <location>
        <begin position="38"/>
        <end position="61"/>
    </location>
</feature>
<evidence type="ECO:0000313" key="3">
    <source>
        <dbReference type="Proteomes" id="UP000245362"/>
    </source>
</evidence>
<dbReference type="Proteomes" id="UP000245362">
    <property type="component" value="Unassembled WGS sequence"/>
</dbReference>